<keyword evidence="7 11" id="KW-0862">Zinc</keyword>
<dbReference type="InterPro" id="IPR001930">
    <property type="entry name" value="Peptidase_M1"/>
</dbReference>
<dbReference type="SMART" id="SM01263">
    <property type="entry name" value="Leuk-A4-hydro_C"/>
    <property type="match status" value="1"/>
</dbReference>
<keyword evidence="8" id="KW-0482">Metalloprotease</keyword>
<dbReference type="SUPFAM" id="SSF48371">
    <property type="entry name" value="ARM repeat"/>
    <property type="match status" value="1"/>
</dbReference>
<dbReference type="GO" id="GO:0006508">
    <property type="term" value="P:proteolysis"/>
    <property type="evidence" value="ECO:0007669"/>
    <property type="project" value="UniProtKB-KW"/>
</dbReference>
<dbReference type="GO" id="GO:0004301">
    <property type="term" value="F:epoxide hydrolase activity"/>
    <property type="evidence" value="ECO:0007669"/>
    <property type="project" value="TreeGrafter"/>
</dbReference>
<reference evidence="13" key="1">
    <citation type="submission" date="2022-07" db="EMBL/GenBank/DDBJ databases">
        <title>Genome Sequence of Physisporinus lineatus.</title>
        <authorList>
            <person name="Buettner E."/>
        </authorList>
    </citation>
    <scope>NUCLEOTIDE SEQUENCE</scope>
    <source>
        <strain evidence="13">VT162</strain>
    </source>
</reference>
<dbReference type="Gene3D" id="2.60.40.1730">
    <property type="entry name" value="tricorn interacting facor f3 domain"/>
    <property type="match status" value="1"/>
</dbReference>
<comment type="caution">
    <text evidence="13">The sequence shown here is derived from an EMBL/GenBank/DDBJ whole genome shotgun (WGS) entry which is preliminary data.</text>
</comment>
<evidence type="ECO:0000256" key="7">
    <source>
        <dbReference type="ARBA" id="ARBA00022833"/>
    </source>
</evidence>
<accession>A0AAD5YJS8</accession>
<feature type="binding site" evidence="11">
    <location>
        <position position="311"/>
    </location>
    <ligand>
        <name>Zn(2+)</name>
        <dbReference type="ChEBI" id="CHEBI:29105"/>
        <note>catalytic</note>
    </ligand>
</feature>
<dbReference type="Gene3D" id="1.10.390.10">
    <property type="entry name" value="Neutral Protease Domain 2"/>
    <property type="match status" value="1"/>
</dbReference>
<dbReference type="EMBL" id="JANAWD010000144">
    <property type="protein sequence ID" value="KAJ3485708.1"/>
    <property type="molecule type" value="Genomic_DNA"/>
</dbReference>
<dbReference type="InterPro" id="IPR027268">
    <property type="entry name" value="Peptidase_M4/M1_CTD_sf"/>
</dbReference>
<evidence type="ECO:0000256" key="5">
    <source>
        <dbReference type="ARBA" id="ARBA00022723"/>
    </source>
</evidence>
<evidence type="ECO:0000256" key="11">
    <source>
        <dbReference type="PIRSR" id="PIRSR634015-3"/>
    </source>
</evidence>
<feature type="binding site" evidence="11">
    <location>
        <position position="330"/>
    </location>
    <ligand>
        <name>Zn(2+)</name>
        <dbReference type="ChEBI" id="CHEBI:29105"/>
        <note>catalytic</note>
    </ligand>
</feature>
<dbReference type="GO" id="GO:0005829">
    <property type="term" value="C:cytosol"/>
    <property type="evidence" value="ECO:0007669"/>
    <property type="project" value="TreeGrafter"/>
</dbReference>
<evidence type="ECO:0000256" key="4">
    <source>
        <dbReference type="ARBA" id="ARBA00022670"/>
    </source>
</evidence>
<evidence type="ECO:0000256" key="6">
    <source>
        <dbReference type="ARBA" id="ARBA00022801"/>
    </source>
</evidence>
<dbReference type="InterPro" id="IPR014782">
    <property type="entry name" value="Peptidase_M1_dom"/>
</dbReference>
<dbReference type="Gene3D" id="3.30.2010.30">
    <property type="match status" value="1"/>
</dbReference>
<dbReference type="GO" id="GO:0004177">
    <property type="term" value="F:aminopeptidase activity"/>
    <property type="evidence" value="ECO:0007669"/>
    <property type="project" value="TreeGrafter"/>
</dbReference>
<keyword evidence="6" id="KW-0378">Hydrolase</keyword>
<dbReference type="InterPro" id="IPR038502">
    <property type="entry name" value="M1_LTA-4_hydro/amino_C_sf"/>
</dbReference>
<evidence type="ECO:0000313" key="14">
    <source>
        <dbReference type="Proteomes" id="UP001212997"/>
    </source>
</evidence>
<dbReference type="SUPFAM" id="SSF63737">
    <property type="entry name" value="Leukotriene A4 hydrolase N-terminal domain"/>
    <property type="match status" value="1"/>
</dbReference>
<proteinExistence type="inferred from homology"/>
<evidence type="ECO:0000256" key="8">
    <source>
        <dbReference type="ARBA" id="ARBA00023049"/>
    </source>
</evidence>
<evidence type="ECO:0000256" key="10">
    <source>
        <dbReference type="PIRSR" id="PIRSR634015-2"/>
    </source>
</evidence>
<evidence type="ECO:0000256" key="2">
    <source>
        <dbReference type="ARBA" id="ARBA00010136"/>
    </source>
</evidence>
<name>A0AAD5YJS8_9APHY</name>
<comment type="subcellular location">
    <subcellularLocation>
        <location evidence="1">Cytoplasm</location>
    </subcellularLocation>
</comment>
<dbReference type="Pfam" id="PF17900">
    <property type="entry name" value="Peptidase_M1_N"/>
    <property type="match status" value="1"/>
</dbReference>
<dbReference type="InterPro" id="IPR042097">
    <property type="entry name" value="Aminopeptidase_N-like_N_sf"/>
</dbReference>
<keyword evidence="4" id="KW-0645">Protease</keyword>
<feature type="binding site" evidence="11">
    <location>
        <position position="307"/>
    </location>
    <ligand>
        <name>Zn(2+)</name>
        <dbReference type="ChEBI" id="CHEBI:29105"/>
        <note>catalytic</note>
    </ligand>
</feature>
<dbReference type="CDD" id="cd09599">
    <property type="entry name" value="M1_LTA4H"/>
    <property type="match status" value="1"/>
</dbReference>
<dbReference type="SUPFAM" id="SSF55486">
    <property type="entry name" value="Metalloproteases ('zincins'), catalytic domain"/>
    <property type="match status" value="1"/>
</dbReference>
<dbReference type="InterPro" id="IPR045357">
    <property type="entry name" value="Aminopeptidase_N-like_N"/>
</dbReference>
<dbReference type="AlphaFoldDB" id="A0AAD5YJS8"/>
<comment type="similarity">
    <text evidence="2">Belongs to the peptidase M1 family.</text>
</comment>
<feature type="domain" description="Peptidase M1 leukotriene A4 hydrolase/aminopeptidase C-terminal" evidence="12">
    <location>
        <begin position="500"/>
        <end position="656"/>
    </location>
</feature>
<sequence length="663" mass="74346">MAIVEDPTSQANFLQIISENVDFAWNVDFKTQLISGSATHTLRVKEDGVKEVIFDTLALAIGGVEVDGKAAEHKLGEKHPVMGSALSISLPSGLQSGSTVKVKIDYKTSDDAIALQWLEKEQTQGGSFPFLFSQCQPIYARSLAPLQDSPSAKITYTGKVTSTLPILLSAIRVSPPSDGPPHDGKEIGKDEVTYTYNQPIPIPPYLIAIASGNVVYRAFPQVEGKSWTTGIWAEPELIKAAYWEFSEDTGRFLEKEETIVPPYRFGVYDLLVLPPSFPYGGMENACLTFLTPTLLTGDRSLVDVVVHELTHSWFGNGVTQANSSHFWLNEGFTTYMERVLQEFLHSPAHRGFAFLNDYKGLVDDLKRYEDKPKYQRLVIDFEKGEDPDDAYSQVPYDKGANFLLYLGLWSIASPSIQSLTMQPTERTLGGLDVFLPYINDYVNTFMGKSITTFQWKDHLFEYFKKQGDPEKLKALDSVDWDAWFYGEGTELPVTLIYDDTLAKQAFGLADRWDSSRTVLDVSQLDFTKDDLKDFDSNQIVVFLERLQSFKALPKSHVELLGSLYGLSTSPNAEIRLRFYQVALLDPQSSAAKEFSSAAASWVVGNDETKVLKGRMKFCRPIFRNVASVDHDLALRTFKQHKKSFHPIAQRLIEKDLSSSKSKK</sequence>
<keyword evidence="3" id="KW-0963">Cytoplasm</keyword>
<dbReference type="Gene3D" id="1.25.40.320">
    <property type="entry name" value="Peptidase M1, leukotriene A4 hydrolase/aminopeptidase C-terminal domain"/>
    <property type="match status" value="1"/>
</dbReference>
<evidence type="ECO:0000256" key="1">
    <source>
        <dbReference type="ARBA" id="ARBA00004496"/>
    </source>
</evidence>
<gene>
    <name evidence="13" type="ORF">NLI96_g4770</name>
</gene>
<evidence type="ECO:0000256" key="3">
    <source>
        <dbReference type="ARBA" id="ARBA00022490"/>
    </source>
</evidence>
<dbReference type="PRINTS" id="PR00756">
    <property type="entry name" value="ALADIPTASE"/>
</dbReference>
<organism evidence="13 14">
    <name type="scientific">Meripilus lineatus</name>
    <dbReference type="NCBI Taxonomy" id="2056292"/>
    <lineage>
        <taxon>Eukaryota</taxon>
        <taxon>Fungi</taxon>
        <taxon>Dikarya</taxon>
        <taxon>Basidiomycota</taxon>
        <taxon>Agaricomycotina</taxon>
        <taxon>Agaricomycetes</taxon>
        <taxon>Polyporales</taxon>
        <taxon>Meripilaceae</taxon>
        <taxon>Meripilus</taxon>
    </lineage>
</organism>
<feature type="active site" description="Proton donor" evidence="9">
    <location>
        <position position="396"/>
    </location>
</feature>
<dbReference type="PANTHER" id="PTHR45726:SF3">
    <property type="entry name" value="LEUKOTRIENE A-4 HYDROLASE"/>
    <property type="match status" value="1"/>
</dbReference>
<comment type="cofactor">
    <cofactor evidence="11">
        <name>Zn(2+)</name>
        <dbReference type="ChEBI" id="CHEBI:29105"/>
    </cofactor>
    <text evidence="11">Binds 1 zinc ion per subunit.</text>
</comment>
<keyword evidence="5 11" id="KW-0479">Metal-binding</keyword>
<dbReference type="InterPro" id="IPR049980">
    <property type="entry name" value="LTA4H_cat"/>
</dbReference>
<dbReference type="GO" id="GO:0008270">
    <property type="term" value="F:zinc ion binding"/>
    <property type="evidence" value="ECO:0007669"/>
    <property type="project" value="InterPro"/>
</dbReference>
<dbReference type="Pfam" id="PF01433">
    <property type="entry name" value="Peptidase_M1"/>
    <property type="match status" value="1"/>
</dbReference>
<feature type="active site" description="Proton acceptor" evidence="9">
    <location>
        <position position="308"/>
    </location>
</feature>
<dbReference type="InterPro" id="IPR034015">
    <property type="entry name" value="M1_LTA4H"/>
</dbReference>
<feature type="binding site" evidence="10">
    <location>
        <begin position="614"/>
        <end position="616"/>
    </location>
    <ligand>
        <name>a peptide</name>
        <dbReference type="ChEBI" id="CHEBI:60466"/>
    </ligand>
</feature>
<feature type="binding site" evidence="10">
    <location>
        <begin position="134"/>
        <end position="136"/>
    </location>
    <ligand>
        <name>a peptide</name>
        <dbReference type="ChEBI" id="CHEBI:60466"/>
    </ligand>
</feature>
<dbReference type="PANTHER" id="PTHR45726">
    <property type="entry name" value="LEUKOTRIENE A-4 HYDROLASE"/>
    <property type="match status" value="1"/>
</dbReference>
<keyword evidence="14" id="KW-1185">Reference proteome</keyword>
<evidence type="ECO:0000313" key="13">
    <source>
        <dbReference type="EMBL" id="KAJ3485708.1"/>
    </source>
</evidence>
<dbReference type="GO" id="GO:0008237">
    <property type="term" value="F:metallopeptidase activity"/>
    <property type="evidence" value="ECO:0007669"/>
    <property type="project" value="UniProtKB-KW"/>
</dbReference>
<evidence type="ECO:0000256" key="9">
    <source>
        <dbReference type="PIRSR" id="PIRSR634015-1"/>
    </source>
</evidence>
<feature type="binding site" evidence="10">
    <location>
        <begin position="278"/>
        <end position="283"/>
    </location>
    <ligand>
        <name>a peptide</name>
        <dbReference type="ChEBI" id="CHEBI:60466"/>
    </ligand>
</feature>
<dbReference type="Proteomes" id="UP001212997">
    <property type="component" value="Unassembled WGS sequence"/>
</dbReference>
<dbReference type="Pfam" id="PF09127">
    <property type="entry name" value="Leuk-A4-hydro_C"/>
    <property type="match status" value="1"/>
</dbReference>
<dbReference type="InterPro" id="IPR015211">
    <property type="entry name" value="Peptidase_M1_C"/>
</dbReference>
<protein>
    <recommendedName>
        <fullName evidence="12">Peptidase M1 leukotriene A4 hydrolase/aminopeptidase C-terminal domain-containing protein</fullName>
    </recommendedName>
</protein>
<dbReference type="FunFam" id="3.30.2010.30:FF:000001">
    <property type="entry name" value="Leukotriene A(4) hydrolase"/>
    <property type="match status" value="1"/>
</dbReference>
<dbReference type="InterPro" id="IPR016024">
    <property type="entry name" value="ARM-type_fold"/>
</dbReference>
<evidence type="ECO:0000259" key="12">
    <source>
        <dbReference type="SMART" id="SM01263"/>
    </source>
</evidence>